<evidence type="ECO:0000313" key="4">
    <source>
        <dbReference type="EMBL" id="KKP48266.1"/>
    </source>
</evidence>
<reference evidence="4 5" key="1">
    <citation type="journal article" date="2015" name="Nature">
        <title>rRNA introns, odd ribosomes, and small enigmatic genomes across a large radiation of phyla.</title>
        <authorList>
            <person name="Brown C.T."/>
            <person name="Hug L.A."/>
            <person name="Thomas B.C."/>
            <person name="Sharon I."/>
            <person name="Castelle C.J."/>
            <person name="Singh A."/>
            <person name="Wilkins M.J."/>
            <person name="Williams K.H."/>
            <person name="Banfield J.F."/>
        </authorList>
    </citation>
    <scope>NUCLEOTIDE SEQUENCE [LARGE SCALE GENOMIC DNA]</scope>
</reference>
<comment type="function">
    <text evidence="2">Catalyzes the reduction of dTDP-6-deoxy-L-lyxo-4-hexulose to yield dTDP-L-rhamnose.</text>
</comment>
<gene>
    <name evidence="4" type="ORF">UR38_C0001G0062</name>
</gene>
<keyword evidence="2" id="KW-0521">NADP</keyword>
<dbReference type="GO" id="GO:0019305">
    <property type="term" value="P:dTDP-rhamnose biosynthetic process"/>
    <property type="evidence" value="ECO:0007669"/>
    <property type="project" value="UniProtKB-UniPathway"/>
</dbReference>
<protein>
    <recommendedName>
        <fullName evidence="2">dTDP-4-dehydrorhamnose reductase</fullName>
        <ecNumber evidence="2">1.1.1.133</ecNumber>
    </recommendedName>
</protein>
<dbReference type="PANTHER" id="PTHR10491:SF4">
    <property type="entry name" value="METHIONINE ADENOSYLTRANSFERASE 2 SUBUNIT BETA"/>
    <property type="match status" value="1"/>
</dbReference>
<proteinExistence type="inferred from homology"/>
<dbReference type="CDD" id="cd05254">
    <property type="entry name" value="dTDP_HR_like_SDR_e"/>
    <property type="match status" value="1"/>
</dbReference>
<dbReference type="EC" id="1.1.1.133" evidence="2"/>
<dbReference type="PANTHER" id="PTHR10491">
    <property type="entry name" value="DTDP-4-DEHYDRORHAMNOSE REDUCTASE"/>
    <property type="match status" value="1"/>
</dbReference>
<sequence>MKKILVIGATGLIGSRFVELANGKFEIIPVDENILDITNKEAVEEYFSTTQLNAVLNFAAFTNVDAAEKERNDTKGLCYKLNVIGVENLAYASKKHNKFLVYISTDFVFEGTVQNPGPYDENEKLPDNMEGISWYGWTKKEAEVKIENARAKSAIVRVAYPFTSGKYDLKLDYAKNYLKLYDDGKLFPIFTDQTITPLYLEDLVAPLSKILEEELQGVFHIVSSDVVTPFDFVEYLLSKARNVEGIVQKGSMEEFLKTPGRTPRPRLGGLKTDITQQKLGMKFRTWKEMVDSFVENL</sequence>
<comment type="similarity">
    <text evidence="1 2">Belongs to the dTDP-4-dehydrorhamnose reductase family.</text>
</comment>
<dbReference type="SUPFAM" id="SSF51735">
    <property type="entry name" value="NAD(P)-binding Rossmann-fold domains"/>
    <property type="match status" value="1"/>
</dbReference>
<evidence type="ECO:0000313" key="5">
    <source>
        <dbReference type="Proteomes" id="UP000033995"/>
    </source>
</evidence>
<dbReference type="EMBL" id="LBOZ01000001">
    <property type="protein sequence ID" value="KKP48266.1"/>
    <property type="molecule type" value="Genomic_DNA"/>
</dbReference>
<dbReference type="Gene3D" id="3.90.25.10">
    <property type="entry name" value="UDP-galactose 4-epimerase, domain 1"/>
    <property type="match status" value="1"/>
</dbReference>
<dbReference type="Gene3D" id="3.40.50.720">
    <property type="entry name" value="NAD(P)-binding Rossmann-like Domain"/>
    <property type="match status" value="1"/>
</dbReference>
<dbReference type="GO" id="GO:0005829">
    <property type="term" value="C:cytosol"/>
    <property type="evidence" value="ECO:0007669"/>
    <property type="project" value="TreeGrafter"/>
</dbReference>
<dbReference type="UniPathway" id="UPA00124"/>
<comment type="pathway">
    <text evidence="2">Carbohydrate biosynthesis; dTDP-L-rhamnose biosynthesis.</text>
</comment>
<name>A0A0G0AAE7_9BACT</name>
<comment type="caution">
    <text evidence="4">The sequence shown here is derived from an EMBL/GenBank/DDBJ whole genome shotgun (WGS) entry which is preliminary data.</text>
</comment>
<evidence type="ECO:0000259" key="3">
    <source>
        <dbReference type="Pfam" id="PF04321"/>
    </source>
</evidence>
<evidence type="ECO:0000256" key="1">
    <source>
        <dbReference type="ARBA" id="ARBA00010944"/>
    </source>
</evidence>
<organism evidence="4 5">
    <name type="scientific">Candidatus Woesebacteria bacterium GW2011_GWA2_33_28</name>
    <dbReference type="NCBI Taxonomy" id="1618561"/>
    <lineage>
        <taxon>Bacteria</taxon>
        <taxon>Candidatus Woeseibacteriota</taxon>
    </lineage>
</organism>
<dbReference type="InterPro" id="IPR005913">
    <property type="entry name" value="dTDP_dehydrorham_reduct"/>
</dbReference>
<keyword evidence="2" id="KW-0560">Oxidoreductase</keyword>
<dbReference type="GO" id="GO:0008831">
    <property type="term" value="F:dTDP-4-dehydrorhamnose reductase activity"/>
    <property type="evidence" value="ECO:0007669"/>
    <property type="project" value="UniProtKB-EC"/>
</dbReference>
<accession>A0A0G0AAE7</accession>
<evidence type="ECO:0000256" key="2">
    <source>
        <dbReference type="RuleBase" id="RU364082"/>
    </source>
</evidence>
<feature type="domain" description="RmlD-like substrate binding" evidence="3">
    <location>
        <begin position="3"/>
        <end position="296"/>
    </location>
</feature>
<dbReference type="AlphaFoldDB" id="A0A0G0AAE7"/>
<dbReference type="InterPro" id="IPR029903">
    <property type="entry name" value="RmlD-like-bd"/>
</dbReference>
<dbReference type="Pfam" id="PF04321">
    <property type="entry name" value="RmlD_sub_bind"/>
    <property type="match status" value="1"/>
</dbReference>
<dbReference type="Proteomes" id="UP000033995">
    <property type="component" value="Unassembled WGS sequence"/>
</dbReference>
<dbReference type="InterPro" id="IPR036291">
    <property type="entry name" value="NAD(P)-bd_dom_sf"/>
</dbReference>